<dbReference type="Proteomes" id="UP000035054">
    <property type="component" value="Unassembled WGS sequence"/>
</dbReference>
<feature type="non-terminal residue" evidence="1">
    <location>
        <position position="1"/>
    </location>
</feature>
<organism evidence="1 2">
    <name type="scientific">Candidatus Synechococcus spongiarum 142</name>
    <dbReference type="NCBI Taxonomy" id="1608213"/>
    <lineage>
        <taxon>Bacteria</taxon>
        <taxon>Bacillati</taxon>
        <taxon>Cyanobacteriota</taxon>
        <taxon>Cyanophyceae</taxon>
        <taxon>Synechococcales</taxon>
        <taxon>Synechococcaceae</taxon>
        <taxon>Synechococcus</taxon>
    </lineage>
</organism>
<evidence type="ECO:0000313" key="1">
    <source>
        <dbReference type="EMBL" id="KKZ10866.1"/>
    </source>
</evidence>
<sequence>LQRLQEELTHVETQMQQLVQAGPSEADGTPAKAAPLSEAVLQQQLREHQHTSQQVKHRYRHVEAALGASQREVNAIKAQQAQVQTRLQVCASEETSCLRQ</sequence>
<name>A0A6N3XB37_9SYNE</name>
<dbReference type="AlphaFoldDB" id="A0A6N3XB37"/>
<feature type="non-terminal residue" evidence="1">
    <location>
        <position position="100"/>
    </location>
</feature>
<accession>A0A6N3XB37</accession>
<protein>
    <submittedName>
        <fullName evidence="1">Uncharacterized protein</fullName>
    </submittedName>
</protein>
<comment type="caution">
    <text evidence="1">The sequence shown here is derived from an EMBL/GenBank/DDBJ whole genome shotgun (WGS) entry which is preliminary data.</text>
</comment>
<reference evidence="1 2" key="1">
    <citation type="submission" date="2015-01" db="EMBL/GenBank/DDBJ databases">
        <title>Lifestyle Evolution in Cyanobacterial Symbionts of Sponges.</title>
        <authorList>
            <person name="Burgsdorf I."/>
            <person name="Slaby B.M."/>
            <person name="Handley K.M."/>
            <person name="Haber M."/>
            <person name="Blom J."/>
            <person name="Marshall C.W."/>
            <person name="Gilbert J.A."/>
            <person name="Hentschel U."/>
            <person name="Steindler L."/>
        </authorList>
    </citation>
    <scope>NUCLEOTIDE SEQUENCE [LARGE SCALE GENOMIC DNA]</scope>
    <source>
        <strain evidence="1">142</strain>
    </source>
</reference>
<evidence type="ECO:0000313" key="2">
    <source>
        <dbReference type="Proteomes" id="UP000035054"/>
    </source>
</evidence>
<proteinExistence type="predicted"/>
<gene>
    <name evidence="1" type="ORF">TH68_09685</name>
</gene>
<dbReference type="EMBL" id="JXUO01000303">
    <property type="protein sequence ID" value="KKZ10866.1"/>
    <property type="molecule type" value="Genomic_DNA"/>
</dbReference>